<dbReference type="Proteomes" id="UP000299102">
    <property type="component" value="Unassembled WGS sequence"/>
</dbReference>
<dbReference type="EMBL" id="BGZK01001491">
    <property type="protein sequence ID" value="GBP80980.1"/>
    <property type="molecule type" value="Genomic_DNA"/>
</dbReference>
<organism evidence="2 3">
    <name type="scientific">Eumeta variegata</name>
    <name type="common">Bagworm moth</name>
    <name type="synonym">Eumeta japonica</name>
    <dbReference type="NCBI Taxonomy" id="151549"/>
    <lineage>
        <taxon>Eukaryota</taxon>
        <taxon>Metazoa</taxon>
        <taxon>Ecdysozoa</taxon>
        <taxon>Arthropoda</taxon>
        <taxon>Hexapoda</taxon>
        <taxon>Insecta</taxon>
        <taxon>Pterygota</taxon>
        <taxon>Neoptera</taxon>
        <taxon>Endopterygota</taxon>
        <taxon>Lepidoptera</taxon>
        <taxon>Glossata</taxon>
        <taxon>Ditrysia</taxon>
        <taxon>Tineoidea</taxon>
        <taxon>Psychidae</taxon>
        <taxon>Oiketicinae</taxon>
        <taxon>Eumeta</taxon>
    </lineage>
</organism>
<protein>
    <submittedName>
        <fullName evidence="2">Uncharacterized protein</fullName>
    </submittedName>
</protein>
<keyword evidence="3" id="KW-1185">Reference proteome</keyword>
<feature type="region of interest" description="Disordered" evidence="1">
    <location>
        <begin position="49"/>
        <end position="82"/>
    </location>
</feature>
<evidence type="ECO:0000256" key="1">
    <source>
        <dbReference type="SAM" id="MobiDB-lite"/>
    </source>
</evidence>
<dbReference type="AlphaFoldDB" id="A0A4C1Z0C7"/>
<proteinExistence type="predicted"/>
<evidence type="ECO:0000313" key="3">
    <source>
        <dbReference type="Proteomes" id="UP000299102"/>
    </source>
</evidence>
<sequence>MPLARNDTTKNAAPLTNRTKCALAYRPHGPPEHVKRPNQRNADFSFARQSVGRISAPPQPPRRGARGDRKNIITNIIPGKLD</sequence>
<reference evidence="2 3" key="1">
    <citation type="journal article" date="2019" name="Commun. Biol.">
        <title>The bagworm genome reveals a unique fibroin gene that provides high tensile strength.</title>
        <authorList>
            <person name="Kono N."/>
            <person name="Nakamura H."/>
            <person name="Ohtoshi R."/>
            <person name="Tomita M."/>
            <person name="Numata K."/>
            <person name="Arakawa K."/>
        </authorList>
    </citation>
    <scope>NUCLEOTIDE SEQUENCE [LARGE SCALE GENOMIC DNA]</scope>
</reference>
<accession>A0A4C1Z0C7</accession>
<gene>
    <name evidence="2" type="ORF">EVAR_62442_1</name>
</gene>
<name>A0A4C1Z0C7_EUMVA</name>
<comment type="caution">
    <text evidence="2">The sequence shown here is derived from an EMBL/GenBank/DDBJ whole genome shotgun (WGS) entry which is preliminary data.</text>
</comment>
<evidence type="ECO:0000313" key="2">
    <source>
        <dbReference type="EMBL" id="GBP80980.1"/>
    </source>
</evidence>